<evidence type="ECO:0000259" key="2">
    <source>
        <dbReference type="Pfam" id="PF22600"/>
    </source>
</evidence>
<reference evidence="3" key="1">
    <citation type="submission" date="2020-12" db="EMBL/GenBank/DDBJ databases">
        <authorList>
            <person name="Iha C."/>
        </authorList>
    </citation>
    <scope>NUCLEOTIDE SEQUENCE</scope>
</reference>
<comment type="caution">
    <text evidence="3">The sequence shown here is derived from an EMBL/GenBank/DDBJ whole genome shotgun (WGS) entry which is preliminary data.</text>
</comment>
<dbReference type="Proteomes" id="UP000708148">
    <property type="component" value="Unassembled WGS sequence"/>
</dbReference>
<dbReference type="SUPFAM" id="SSF81631">
    <property type="entry name" value="PAP/OAS1 substrate-binding domain"/>
    <property type="match status" value="1"/>
</dbReference>
<proteinExistence type="predicted"/>
<feature type="domain" description="Poly(A) RNA polymerase mitochondrial-like central palm" evidence="2">
    <location>
        <begin position="152"/>
        <end position="257"/>
    </location>
</feature>
<dbReference type="InterPro" id="IPR043519">
    <property type="entry name" value="NT_sf"/>
</dbReference>
<feature type="region of interest" description="Disordered" evidence="1">
    <location>
        <begin position="89"/>
        <end position="109"/>
    </location>
</feature>
<sequence>MPEEAKRKHGSAAEEQIPIHQGTVDGTNAQVLEVGGVTTGLGVPDMQDGTSPENGTHVPDTNQHPTVMKRPLDGKDAATTSQSALMTDATNADLPASKQPTSYSESAPKWNADGMQRLREELTAFSQCQNPSPDIQAEKVDYILGATRVALQLFRPHYPHVAVVPFGSYANGLGVAASDIDLVVVGVMSPSTPSGYLPEERAQVARHLGSLRRQLQRNACFQKADFQLIRNARIPILKINAIGRFCTIAMDISLASNSGPAAATYMAGAVSAWPALRPVCLALKCMLKDKHLADVSQGGLSSFSLSHMVLASLMVEQQAGVHSTNDPAVMMARFLWRFGLDIDYSTTAISALRGGLCPKEVVQANEVNASMWYRQRNVGSSKICVEDPLTGRDVSSGTLQVEAIRNLFGCSYRKLVAATWATFPGDAAFPVLGR</sequence>
<dbReference type="GO" id="GO:0031123">
    <property type="term" value="P:RNA 3'-end processing"/>
    <property type="evidence" value="ECO:0007669"/>
    <property type="project" value="TreeGrafter"/>
</dbReference>
<dbReference type="PANTHER" id="PTHR23092:SF15">
    <property type="entry name" value="INACTIVE NON-CANONICAL POLY(A) RNA POLYMERASE PROTEIN TRF4-2-RELATED"/>
    <property type="match status" value="1"/>
</dbReference>
<dbReference type="PANTHER" id="PTHR23092">
    <property type="entry name" value="POLY(A) RNA POLYMERASE"/>
    <property type="match status" value="1"/>
</dbReference>
<dbReference type="InterPro" id="IPR054708">
    <property type="entry name" value="MTPAP-like_central"/>
</dbReference>
<dbReference type="GO" id="GO:0031499">
    <property type="term" value="C:TRAMP complex"/>
    <property type="evidence" value="ECO:0007669"/>
    <property type="project" value="TreeGrafter"/>
</dbReference>
<dbReference type="GO" id="GO:0003729">
    <property type="term" value="F:mRNA binding"/>
    <property type="evidence" value="ECO:0007669"/>
    <property type="project" value="TreeGrafter"/>
</dbReference>
<dbReference type="Gene3D" id="1.10.1410.10">
    <property type="match status" value="1"/>
</dbReference>
<protein>
    <recommendedName>
        <fullName evidence="2">Poly(A) RNA polymerase mitochondrial-like central palm domain-containing protein</fullName>
    </recommendedName>
</protein>
<feature type="region of interest" description="Disordered" evidence="1">
    <location>
        <begin position="1"/>
        <end position="74"/>
    </location>
</feature>
<name>A0A8S1IQQ7_9CHLO</name>
<dbReference type="GO" id="GO:0005730">
    <property type="term" value="C:nucleolus"/>
    <property type="evidence" value="ECO:0007669"/>
    <property type="project" value="TreeGrafter"/>
</dbReference>
<feature type="compositionally biased region" description="Polar residues" evidence="1">
    <location>
        <begin position="48"/>
        <end position="65"/>
    </location>
</feature>
<evidence type="ECO:0000256" key="1">
    <source>
        <dbReference type="SAM" id="MobiDB-lite"/>
    </source>
</evidence>
<organism evidence="3 4">
    <name type="scientific">Ostreobium quekettii</name>
    <dbReference type="NCBI Taxonomy" id="121088"/>
    <lineage>
        <taxon>Eukaryota</taxon>
        <taxon>Viridiplantae</taxon>
        <taxon>Chlorophyta</taxon>
        <taxon>core chlorophytes</taxon>
        <taxon>Ulvophyceae</taxon>
        <taxon>TCBD clade</taxon>
        <taxon>Bryopsidales</taxon>
        <taxon>Ostreobineae</taxon>
        <taxon>Ostreobiaceae</taxon>
        <taxon>Ostreobium</taxon>
    </lineage>
</organism>
<dbReference type="Pfam" id="PF22600">
    <property type="entry name" value="MTPAP-like_central"/>
    <property type="match status" value="1"/>
</dbReference>
<dbReference type="Gene3D" id="3.30.460.10">
    <property type="entry name" value="Beta Polymerase, domain 2"/>
    <property type="match status" value="1"/>
</dbReference>
<dbReference type="GO" id="GO:0043634">
    <property type="term" value="P:polyadenylation-dependent ncRNA catabolic process"/>
    <property type="evidence" value="ECO:0007669"/>
    <property type="project" value="TreeGrafter"/>
</dbReference>
<dbReference type="InterPro" id="IPR045862">
    <property type="entry name" value="Trf4-like"/>
</dbReference>
<dbReference type="AlphaFoldDB" id="A0A8S1IQQ7"/>
<dbReference type="EMBL" id="CAJHUC010000437">
    <property type="protein sequence ID" value="CAD7696149.1"/>
    <property type="molecule type" value="Genomic_DNA"/>
</dbReference>
<dbReference type="GO" id="GO:1990817">
    <property type="term" value="F:poly(A) RNA polymerase activity"/>
    <property type="evidence" value="ECO:0007669"/>
    <property type="project" value="InterPro"/>
</dbReference>
<accession>A0A8S1IQQ7</accession>
<keyword evidence="4" id="KW-1185">Reference proteome</keyword>
<gene>
    <name evidence="3" type="ORF">OSTQU699_LOCUS1510</name>
</gene>
<feature type="compositionally biased region" description="Low complexity" evidence="1">
    <location>
        <begin position="31"/>
        <end position="43"/>
    </location>
</feature>
<dbReference type="SUPFAM" id="SSF81301">
    <property type="entry name" value="Nucleotidyltransferase"/>
    <property type="match status" value="1"/>
</dbReference>
<dbReference type="CDD" id="cd05402">
    <property type="entry name" value="NT_PAP_TUTase"/>
    <property type="match status" value="1"/>
</dbReference>
<evidence type="ECO:0000313" key="4">
    <source>
        <dbReference type="Proteomes" id="UP000708148"/>
    </source>
</evidence>
<dbReference type="OrthoDB" id="273917at2759"/>
<evidence type="ECO:0000313" key="3">
    <source>
        <dbReference type="EMBL" id="CAD7696149.1"/>
    </source>
</evidence>